<dbReference type="Pfam" id="PF06580">
    <property type="entry name" value="His_kinase"/>
    <property type="match status" value="1"/>
</dbReference>
<feature type="domain" description="Signal transduction histidine kinase internal region" evidence="2">
    <location>
        <begin position="352"/>
        <end position="430"/>
    </location>
</feature>
<dbReference type="InterPro" id="IPR010559">
    <property type="entry name" value="Sig_transdc_His_kin_internal"/>
</dbReference>
<name>A0A1M5PYY8_9FLAO</name>
<sequence length="536" mass="62773">MRFRLKKITSRRAFVIYVIVSILIIVYSVYMLSNLITDVTQKANESEARLNFIKKHELMSREFSRFLEQENRIKHALKISSKSNLSANIKVLSSVQSINLMIVDNWFQINDEKIEFGNDSVSDEIKKDVAEFISKNQNTTRSNTVIKQGKEWVWRVYFKIISKNYTTVRCGYDINLKKLHDNFATFDKAASNYAFVFDNTGRCVYHPDSTFIGKNIYDFSAIQPSDTVFTYKKDPANTSASDFLKLDYTKKITMSEFLKLDVISFTTRLDVKNLPWYICISFPKMIDNENVFLVKKYSTWIYSITTVMLLLIFYLFSYANRRAYREKGIAIKEKNRLLVENEKIVKEKALIQLQHLKEQINPHFLFNSLNSLYMLVGSDVKTAQKFTLNLSRIYRYLIDPPEKNIVPLKDELLFIEKYIFLQQTRFKEELIFSIKIEDQEALEKFIPYLAFQVVVENAIKHNMATQENPLTTEILIQKDQVIISNNLQKKAHREPSTNFGLKYLSSIYTFYSRTNLQTSEKDGNFVCILPLISIHS</sequence>
<accession>A0A1M5PYY8</accession>
<dbReference type="Proteomes" id="UP000184071">
    <property type="component" value="Unassembled WGS sequence"/>
</dbReference>
<keyword evidence="1" id="KW-0812">Transmembrane</keyword>
<dbReference type="OrthoDB" id="9809908at2"/>
<gene>
    <name evidence="3" type="ORF">SAMN05443663_105177</name>
</gene>
<dbReference type="STRING" id="370979.SAMN05443663_105177"/>
<dbReference type="AlphaFoldDB" id="A0A1M5PYY8"/>
<keyword evidence="3" id="KW-0418">Kinase</keyword>
<dbReference type="PANTHER" id="PTHR34220">
    <property type="entry name" value="SENSOR HISTIDINE KINASE YPDA"/>
    <property type="match status" value="1"/>
</dbReference>
<proteinExistence type="predicted"/>
<evidence type="ECO:0000313" key="3">
    <source>
        <dbReference type="EMBL" id="SHH07227.1"/>
    </source>
</evidence>
<dbReference type="Gene3D" id="3.30.450.20">
    <property type="entry name" value="PAS domain"/>
    <property type="match status" value="1"/>
</dbReference>
<protein>
    <submittedName>
        <fullName evidence="3">Histidine kinase</fullName>
    </submittedName>
</protein>
<dbReference type="PANTHER" id="PTHR34220:SF7">
    <property type="entry name" value="SENSOR HISTIDINE KINASE YPDA"/>
    <property type="match status" value="1"/>
</dbReference>
<evidence type="ECO:0000259" key="2">
    <source>
        <dbReference type="Pfam" id="PF06580"/>
    </source>
</evidence>
<evidence type="ECO:0000256" key="1">
    <source>
        <dbReference type="SAM" id="Phobius"/>
    </source>
</evidence>
<keyword evidence="3" id="KW-0808">Transferase</keyword>
<feature type="transmembrane region" description="Helical" evidence="1">
    <location>
        <begin position="300"/>
        <end position="319"/>
    </location>
</feature>
<keyword evidence="1" id="KW-1133">Transmembrane helix</keyword>
<keyword evidence="1" id="KW-0472">Membrane</keyword>
<dbReference type="EMBL" id="FQWC01000005">
    <property type="protein sequence ID" value="SHH07227.1"/>
    <property type="molecule type" value="Genomic_DNA"/>
</dbReference>
<keyword evidence="4" id="KW-1185">Reference proteome</keyword>
<evidence type="ECO:0000313" key="4">
    <source>
        <dbReference type="Proteomes" id="UP000184071"/>
    </source>
</evidence>
<dbReference type="InterPro" id="IPR050640">
    <property type="entry name" value="Bact_2-comp_sensor_kinase"/>
</dbReference>
<feature type="transmembrane region" description="Helical" evidence="1">
    <location>
        <begin position="12"/>
        <end position="32"/>
    </location>
</feature>
<reference evidence="4" key="1">
    <citation type="submission" date="2016-11" db="EMBL/GenBank/DDBJ databases">
        <authorList>
            <person name="Varghese N."/>
            <person name="Submissions S."/>
        </authorList>
    </citation>
    <scope>NUCLEOTIDE SEQUENCE [LARGE SCALE GENOMIC DNA]</scope>
    <source>
        <strain evidence="4">DSM 17963</strain>
    </source>
</reference>
<organism evidence="3 4">
    <name type="scientific">Flavobacterium defluvii</name>
    <dbReference type="NCBI Taxonomy" id="370979"/>
    <lineage>
        <taxon>Bacteria</taxon>
        <taxon>Pseudomonadati</taxon>
        <taxon>Bacteroidota</taxon>
        <taxon>Flavobacteriia</taxon>
        <taxon>Flavobacteriales</taxon>
        <taxon>Flavobacteriaceae</taxon>
        <taxon>Flavobacterium</taxon>
    </lineage>
</organism>
<dbReference type="GO" id="GO:0016020">
    <property type="term" value="C:membrane"/>
    <property type="evidence" value="ECO:0007669"/>
    <property type="project" value="InterPro"/>
</dbReference>
<dbReference type="GO" id="GO:0000155">
    <property type="term" value="F:phosphorelay sensor kinase activity"/>
    <property type="evidence" value="ECO:0007669"/>
    <property type="project" value="InterPro"/>
</dbReference>